<dbReference type="EC" id="6.3.3.2" evidence="4"/>
<comment type="similarity">
    <text evidence="1 4">Belongs to the 5-formyltetrahydrofolate cyclo-ligase family.</text>
</comment>
<dbReference type="OrthoDB" id="9801938at2"/>
<dbReference type="GO" id="GO:0030272">
    <property type="term" value="F:5-formyltetrahydrofolate cyclo-ligase activity"/>
    <property type="evidence" value="ECO:0007669"/>
    <property type="project" value="UniProtKB-EC"/>
</dbReference>
<dbReference type="RefSeq" id="WP_084564420.1">
    <property type="nucleotide sequence ID" value="NZ_FRXO01000003.1"/>
</dbReference>
<dbReference type="AlphaFoldDB" id="A0A1M7ZIM4"/>
<dbReference type="Proteomes" id="UP000186406">
    <property type="component" value="Unassembled WGS sequence"/>
</dbReference>
<dbReference type="GO" id="GO:0009396">
    <property type="term" value="P:folic acid-containing compound biosynthetic process"/>
    <property type="evidence" value="ECO:0007669"/>
    <property type="project" value="TreeGrafter"/>
</dbReference>
<proteinExistence type="inferred from homology"/>
<protein>
    <recommendedName>
        <fullName evidence="4">5-formyltetrahydrofolate cyclo-ligase</fullName>
        <ecNumber evidence="4">6.3.3.2</ecNumber>
    </recommendedName>
</protein>
<dbReference type="GO" id="GO:0046872">
    <property type="term" value="F:metal ion binding"/>
    <property type="evidence" value="ECO:0007669"/>
    <property type="project" value="UniProtKB-KW"/>
</dbReference>
<reference evidence="5 6" key="1">
    <citation type="submission" date="2016-12" db="EMBL/GenBank/DDBJ databases">
        <authorList>
            <person name="Song W.-J."/>
            <person name="Kurnit D.M."/>
        </authorList>
    </citation>
    <scope>NUCLEOTIDE SEQUENCE [LARGE SCALE GENOMIC DNA]</scope>
    <source>
        <strain evidence="5 6">DSM 19599</strain>
    </source>
</reference>
<evidence type="ECO:0000256" key="4">
    <source>
        <dbReference type="RuleBase" id="RU361279"/>
    </source>
</evidence>
<keyword evidence="4" id="KW-0460">Magnesium</keyword>
<keyword evidence="4" id="KW-0479">Metal-binding</keyword>
<comment type="cofactor">
    <cofactor evidence="4">
        <name>Mg(2+)</name>
        <dbReference type="ChEBI" id="CHEBI:18420"/>
    </cofactor>
</comment>
<dbReference type="STRING" id="1123029.SAMN02745172_01839"/>
<comment type="catalytic activity">
    <reaction evidence="4">
        <text>(6S)-5-formyl-5,6,7,8-tetrahydrofolate + ATP = (6R)-5,10-methenyltetrahydrofolate + ADP + phosphate</text>
        <dbReference type="Rhea" id="RHEA:10488"/>
        <dbReference type="ChEBI" id="CHEBI:30616"/>
        <dbReference type="ChEBI" id="CHEBI:43474"/>
        <dbReference type="ChEBI" id="CHEBI:57455"/>
        <dbReference type="ChEBI" id="CHEBI:57457"/>
        <dbReference type="ChEBI" id="CHEBI:456216"/>
        <dbReference type="EC" id="6.3.3.2"/>
    </reaction>
</comment>
<dbReference type="PANTHER" id="PTHR23407">
    <property type="entry name" value="ATPASE INHIBITOR/5-FORMYLTETRAHYDROFOLATE CYCLO-LIGASE"/>
    <property type="match status" value="1"/>
</dbReference>
<name>A0A1M7ZIM4_9HYPH</name>
<dbReference type="GO" id="GO:0035999">
    <property type="term" value="P:tetrahydrofolate interconversion"/>
    <property type="evidence" value="ECO:0007669"/>
    <property type="project" value="TreeGrafter"/>
</dbReference>
<dbReference type="InterPro" id="IPR002698">
    <property type="entry name" value="FTHF_cligase"/>
</dbReference>
<dbReference type="InterPro" id="IPR024185">
    <property type="entry name" value="FTHF_cligase-like_sf"/>
</dbReference>
<evidence type="ECO:0000313" key="5">
    <source>
        <dbReference type="EMBL" id="SHO64723.1"/>
    </source>
</evidence>
<keyword evidence="3 4" id="KW-0067">ATP-binding</keyword>
<evidence type="ECO:0000256" key="2">
    <source>
        <dbReference type="ARBA" id="ARBA00022741"/>
    </source>
</evidence>
<evidence type="ECO:0000313" key="6">
    <source>
        <dbReference type="Proteomes" id="UP000186406"/>
    </source>
</evidence>
<dbReference type="EMBL" id="FRXO01000003">
    <property type="protein sequence ID" value="SHO64723.1"/>
    <property type="molecule type" value="Genomic_DNA"/>
</dbReference>
<dbReference type="GO" id="GO:0005524">
    <property type="term" value="F:ATP binding"/>
    <property type="evidence" value="ECO:0007669"/>
    <property type="project" value="UniProtKB-KW"/>
</dbReference>
<accession>A0A1M7ZIM4</accession>
<dbReference type="NCBIfam" id="TIGR02727">
    <property type="entry name" value="MTHFS_bact"/>
    <property type="match status" value="1"/>
</dbReference>
<organism evidence="5 6">
    <name type="scientific">Pseudoxanthobacter soli DSM 19599</name>
    <dbReference type="NCBI Taxonomy" id="1123029"/>
    <lineage>
        <taxon>Bacteria</taxon>
        <taxon>Pseudomonadati</taxon>
        <taxon>Pseudomonadota</taxon>
        <taxon>Alphaproteobacteria</taxon>
        <taxon>Hyphomicrobiales</taxon>
        <taxon>Segnochrobactraceae</taxon>
        <taxon>Pseudoxanthobacter</taxon>
    </lineage>
</organism>
<sequence>MPDISPNPTPATAAFQTAAPAAAHSGPLDQTTVRRLKAALRAEALARRAALTPEARREAAAALVAGIDALDLRPGARIATFHPIRDEIDPRPMAMVLHDRGFRLALPALVDSETMVFRAWAPGEALLPGTFGLSEPSFAADAVAPDVVLVPLAAFDGRGNRLGYGKGYYDRALARLDQAAPPGPRAIGLAFSVQEAVEIPAESHDRPLDAVLTEAGLRRLDGALPA</sequence>
<dbReference type="SUPFAM" id="SSF100950">
    <property type="entry name" value="NagB/RpiA/CoA transferase-like"/>
    <property type="match status" value="1"/>
</dbReference>
<dbReference type="Pfam" id="PF01812">
    <property type="entry name" value="5-FTHF_cyc-lig"/>
    <property type="match status" value="1"/>
</dbReference>
<gene>
    <name evidence="5" type="ORF">SAMN02745172_01839</name>
</gene>
<keyword evidence="5" id="KW-0436">Ligase</keyword>
<evidence type="ECO:0000256" key="3">
    <source>
        <dbReference type="ARBA" id="ARBA00022840"/>
    </source>
</evidence>
<dbReference type="Gene3D" id="3.40.50.10420">
    <property type="entry name" value="NagB/RpiA/CoA transferase-like"/>
    <property type="match status" value="1"/>
</dbReference>
<keyword evidence="6" id="KW-1185">Reference proteome</keyword>
<evidence type="ECO:0000256" key="1">
    <source>
        <dbReference type="ARBA" id="ARBA00010638"/>
    </source>
</evidence>
<keyword evidence="2 4" id="KW-0547">Nucleotide-binding</keyword>
<dbReference type="PANTHER" id="PTHR23407:SF1">
    <property type="entry name" value="5-FORMYLTETRAHYDROFOLATE CYCLO-LIGASE"/>
    <property type="match status" value="1"/>
</dbReference>
<dbReference type="InterPro" id="IPR037171">
    <property type="entry name" value="NagB/RpiA_transferase-like"/>
</dbReference>